<protein>
    <submittedName>
        <fullName evidence="8">Transmembrane channel 5</fullName>
    </submittedName>
</protein>
<keyword evidence="4 6" id="KW-1133">Transmembrane helix</keyword>
<dbReference type="PANTHER" id="PTHR23302">
    <property type="entry name" value="TRANSMEMBRANE CHANNEL-RELATED"/>
    <property type="match status" value="1"/>
</dbReference>
<gene>
    <name evidence="8" type="ORF">BpHYR1_028467</name>
</gene>
<evidence type="ECO:0000256" key="3">
    <source>
        <dbReference type="ARBA" id="ARBA00022692"/>
    </source>
</evidence>
<evidence type="ECO:0000256" key="1">
    <source>
        <dbReference type="ARBA" id="ARBA00004141"/>
    </source>
</evidence>
<accession>A0A3M7SSS9</accession>
<sequence length="734" mass="86642">MNEAIDFNKFKEDLQKIDNYFEAENYIRNQPLDLNLKRQIYHQNKARLENLTGRNKFNKITRNVIRSQASLEKPLSFLFNKLSNSIQKNLGHETASYFYYSDWLLTWTIISYFPTIFCFVCIPHIIYWVNNYSNVNSMPNDDQIVRNSYCLKSLADFDNFNLTSLVQKSEFLNIIVYGCFPGDSSSDFGYKLDYRSAVVKSISNSYIREIRIQNLNIFSSAIFCSWPFYSNDSKFIKKKRTQIINNLKMLKTGDKSKLRIKRVIAINLLVKFWFAVIGIKKNFSFFLTTNIDEFVSQRRIVLAAFLTIFNYFTPFICKFLSSIENCPKSFESKLNLIRMYLMQHGLLGLIIAYIIINRGECWEDEIAKQIYTFLVFDFALSFFLDIILMMLYRIIVKIVFPYEDIYFNSSYYSINILINQFLFWIGLYFTPYLGFIFGICSIVIYVARVPPNKSENFYQNETNILIMTLVSLFLAFVLTGVFILQFESSKICGPFNNEKYENPYDYLIQFKNYLFNLDIIGFVFRLLLSPGFFAFIMFFSSVLIYTMIANYALNYFQNYRFSSGKTFVPLKLSINSQIDLEETFNESSIEDKSLSANEIGIEIVNQINNFNSRNRPNRRKRINRGAEIIFNNYNEALKSLKKKYHKCFINSKCPPRMHLHCIDENQNFNMLRNQEDHDQSFINSSKRLRKENKNKIIQLFDIKATKRLRLIPYHPALVNNNCFLLLVLIQIFSI</sequence>
<dbReference type="PANTHER" id="PTHR23302:SF43">
    <property type="entry name" value="TMC DOMAIN-CONTAINING PROTEIN"/>
    <property type="match status" value="1"/>
</dbReference>
<dbReference type="Proteomes" id="UP000276133">
    <property type="component" value="Unassembled WGS sequence"/>
</dbReference>
<dbReference type="InterPro" id="IPR023298">
    <property type="entry name" value="ATPase_P-typ_TM_dom_sf"/>
</dbReference>
<feature type="transmembrane region" description="Helical" evidence="6">
    <location>
        <begin position="421"/>
        <end position="444"/>
    </location>
</feature>
<feature type="transmembrane region" description="Helical" evidence="6">
    <location>
        <begin position="300"/>
        <end position="320"/>
    </location>
</feature>
<dbReference type="STRING" id="10195.A0A3M7SSS9"/>
<evidence type="ECO:0000256" key="4">
    <source>
        <dbReference type="ARBA" id="ARBA00022989"/>
    </source>
</evidence>
<dbReference type="InterPro" id="IPR038900">
    <property type="entry name" value="TMC"/>
</dbReference>
<dbReference type="OrthoDB" id="1936208at2759"/>
<keyword evidence="5 6" id="KW-0472">Membrane</keyword>
<dbReference type="GO" id="GO:0008381">
    <property type="term" value="F:mechanosensitive monoatomic ion channel activity"/>
    <property type="evidence" value="ECO:0007669"/>
    <property type="project" value="TreeGrafter"/>
</dbReference>
<dbReference type="AlphaFoldDB" id="A0A3M7SSS9"/>
<comment type="similarity">
    <text evidence="2">Belongs to the TMC family.</text>
</comment>
<keyword evidence="3 6" id="KW-0812">Transmembrane</keyword>
<dbReference type="Pfam" id="PF07810">
    <property type="entry name" value="TMC"/>
    <property type="match status" value="1"/>
</dbReference>
<comment type="subcellular location">
    <subcellularLocation>
        <location evidence="1">Membrane</location>
        <topology evidence="1">Multi-pass membrane protein</topology>
    </subcellularLocation>
</comment>
<feature type="transmembrane region" description="Helical" evidence="6">
    <location>
        <begin position="340"/>
        <end position="358"/>
    </location>
</feature>
<name>A0A3M7SSS9_BRAPC</name>
<evidence type="ECO:0000256" key="6">
    <source>
        <dbReference type="SAM" id="Phobius"/>
    </source>
</evidence>
<proteinExistence type="inferred from homology"/>
<dbReference type="EMBL" id="REGN01000814">
    <property type="protein sequence ID" value="RNA38843.1"/>
    <property type="molecule type" value="Genomic_DNA"/>
</dbReference>
<feature type="transmembrane region" description="Helical" evidence="6">
    <location>
        <begin position="370"/>
        <end position="392"/>
    </location>
</feature>
<dbReference type="GO" id="GO:0005886">
    <property type="term" value="C:plasma membrane"/>
    <property type="evidence" value="ECO:0007669"/>
    <property type="project" value="InterPro"/>
</dbReference>
<dbReference type="InterPro" id="IPR012496">
    <property type="entry name" value="TMC_dom"/>
</dbReference>
<feature type="transmembrane region" description="Helical" evidence="6">
    <location>
        <begin position="263"/>
        <end position="280"/>
    </location>
</feature>
<feature type="transmembrane region" description="Helical" evidence="6">
    <location>
        <begin position="532"/>
        <end position="553"/>
    </location>
</feature>
<keyword evidence="9" id="KW-1185">Reference proteome</keyword>
<evidence type="ECO:0000259" key="7">
    <source>
        <dbReference type="Pfam" id="PF07810"/>
    </source>
</evidence>
<evidence type="ECO:0000313" key="8">
    <source>
        <dbReference type="EMBL" id="RNA38843.1"/>
    </source>
</evidence>
<evidence type="ECO:0000256" key="5">
    <source>
        <dbReference type="ARBA" id="ARBA00023136"/>
    </source>
</evidence>
<feature type="domain" description="TMC" evidence="7">
    <location>
        <begin position="361"/>
        <end position="445"/>
    </location>
</feature>
<comment type="caution">
    <text evidence="8">The sequence shown here is derived from an EMBL/GenBank/DDBJ whole genome shotgun (WGS) entry which is preliminary data.</text>
</comment>
<feature type="transmembrane region" description="Helical" evidence="6">
    <location>
        <begin position="716"/>
        <end position="733"/>
    </location>
</feature>
<evidence type="ECO:0000256" key="2">
    <source>
        <dbReference type="ARBA" id="ARBA00006510"/>
    </source>
</evidence>
<feature type="transmembrane region" description="Helical" evidence="6">
    <location>
        <begin position="464"/>
        <end position="486"/>
    </location>
</feature>
<dbReference type="SUPFAM" id="SSF81665">
    <property type="entry name" value="Calcium ATPase, transmembrane domain M"/>
    <property type="match status" value="1"/>
</dbReference>
<evidence type="ECO:0000313" key="9">
    <source>
        <dbReference type="Proteomes" id="UP000276133"/>
    </source>
</evidence>
<reference evidence="8 9" key="1">
    <citation type="journal article" date="2018" name="Sci. Rep.">
        <title>Genomic signatures of local adaptation to the degree of environmental predictability in rotifers.</title>
        <authorList>
            <person name="Franch-Gras L."/>
            <person name="Hahn C."/>
            <person name="Garcia-Roger E.M."/>
            <person name="Carmona M.J."/>
            <person name="Serra M."/>
            <person name="Gomez A."/>
        </authorList>
    </citation>
    <scope>NUCLEOTIDE SEQUENCE [LARGE SCALE GENOMIC DNA]</scope>
    <source>
        <strain evidence="8">HYR1</strain>
    </source>
</reference>
<organism evidence="8 9">
    <name type="scientific">Brachionus plicatilis</name>
    <name type="common">Marine rotifer</name>
    <name type="synonym">Brachionus muelleri</name>
    <dbReference type="NCBI Taxonomy" id="10195"/>
    <lineage>
        <taxon>Eukaryota</taxon>
        <taxon>Metazoa</taxon>
        <taxon>Spiralia</taxon>
        <taxon>Gnathifera</taxon>
        <taxon>Rotifera</taxon>
        <taxon>Eurotatoria</taxon>
        <taxon>Monogononta</taxon>
        <taxon>Pseudotrocha</taxon>
        <taxon>Ploima</taxon>
        <taxon>Brachionidae</taxon>
        <taxon>Brachionus</taxon>
    </lineage>
</organism>
<feature type="transmembrane region" description="Helical" evidence="6">
    <location>
        <begin position="104"/>
        <end position="129"/>
    </location>
</feature>